<dbReference type="PANTHER" id="PTHR39159">
    <property type="match status" value="1"/>
</dbReference>
<organism evidence="3 4">
    <name type="scientific">Candidatus Kutchimonas denitrificans</name>
    <dbReference type="NCBI Taxonomy" id="3056748"/>
    <lineage>
        <taxon>Bacteria</taxon>
        <taxon>Pseudomonadati</taxon>
        <taxon>Gemmatimonadota</taxon>
        <taxon>Gemmatimonadia</taxon>
        <taxon>Candidatus Palauibacterales</taxon>
        <taxon>Candidatus Palauibacteraceae</taxon>
        <taxon>Candidatus Kutchimonas</taxon>
    </lineage>
</organism>
<proteinExistence type="predicted"/>
<dbReference type="Pfam" id="PF04167">
    <property type="entry name" value="DUF402"/>
    <property type="match status" value="1"/>
</dbReference>
<sequence length="174" mass="20054">MHRVEIRYHRPPDRLDVFHQQLVVDRPDCKVTLHEDTPLPEPLQVGATRIYEPGAPIVWFVFPDAWHDVGRFHLEDGTFTGYYVNLIIPVDIQEAVWTMYDLCLDLWVDPSGGYVVLDQDEFDEAVDRGWIDGKTARRARQELEALTAGIDDESWPPEIVHSHDLARVRRLAAG</sequence>
<dbReference type="EMBL" id="JAACAK010000130">
    <property type="protein sequence ID" value="NIR76472.1"/>
    <property type="molecule type" value="Genomic_DNA"/>
</dbReference>
<name>A0AAE5CBZ2_9BACT</name>
<accession>A0AAE5CBZ2</accession>
<evidence type="ECO:0000313" key="4">
    <source>
        <dbReference type="Proteomes" id="UP000702544"/>
    </source>
</evidence>
<dbReference type="AlphaFoldDB" id="A0AAE5CBZ2"/>
<dbReference type="InterPro" id="IPR050212">
    <property type="entry name" value="Ntdp-like"/>
</dbReference>
<evidence type="ECO:0000259" key="2">
    <source>
        <dbReference type="Pfam" id="PF04167"/>
    </source>
</evidence>
<feature type="domain" description="DUF402" evidence="2">
    <location>
        <begin position="50"/>
        <end position="152"/>
    </location>
</feature>
<evidence type="ECO:0000256" key="1">
    <source>
        <dbReference type="ARBA" id="ARBA00022801"/>
    </source>
</evidence>
<comment type="caution">
    <text evidence="3">The sequence shown here is derived from an EMBL/GenBank/DDBJ whole genome shotgun (WGS) entry which is preliminary data.</text>
</comment>
<keyword evidence="1" id="KW-0378">Hydrolase</keyword>
<gene>
    <name evidence="3" type="ORF">GWO12_15425</name>
</gene>
<dbReference type="GO" id="GO:0016787">
    <property type="term" value="F:hydrolase activity"/>
    <property type="evidence" value="ECO:0007669"/>
    <property type="project" value="UniProtKB-KW"/>
</dbReference>
<dbReference type="SUPFAM" id="SSF159234">
    <property type="entry name" value="FomD-like"/>
    <property type="match status" value="1"/>
</dbReference>
<dbReference type="Gene3D" id="2.40.380.10">
    <property type="entry name" value="FomD-like"/>
    <property type="match status" value="1"/>
</dbReference>
<dbReference type="InterPro" id="IPR007295">
    <property type="entry name" value="DUF402"/>
</dbReference>
<evidence type="ECO:0000313" key="3">
    <source>
        <dbReference type="EMBL" id="NIR76472.1"/>
    </source>
</evidence>
<reference evidence="3 4" key="1">
    <citation type="submission" date="2020-01" db="EMBL/GenBank/DDBJ databases">
        <title>Genomes assembled from Gulf of Kutch pelagic sediment metagenomes.</title>
        <authorList>
            <person name="Chandrashekar M."/>
            <person name="Mahajan M.S."/>
            <person name="Dave K.J."/>
            <person name="Vatsa P."/>
            <person name="Nathani N.M."/>
        </authorList>
    </citation>
    <scope>NUCLEOTIDE SEQUENCE [LARGE SCALE GENOMIC DNA]</scope>
    <source>
        <strain evidence="3">KS3-K002</strain>
    </source>
</reference>
<dbReference type="InterPro" id="IPR035930">
    <property type="entry name" value="FomD-like_sf"/>
</dbReference>
<dbReference type="Proteomes" id="UP000702544">
    <property type="component" value="Unassembled WGS sequence"/>
</dbReference>
<dbReference type="PANTHER" id="PTHR39159:SF1">
    <property type="entry name" value="UPF0374 PROTEIN YGAC"/>
    <property type="match status" value="1"/>
</dbReference>
<protein>
    <submittedName>
        <fullName evidence="3">DUF402 domain-containing protein</fullName>
    </submittedName>
</protein>